<evidence type="ECO:0000313" key="1">
    <source>
        <dbReference type="EMBL" id="GLI34080.1"/>
    </source>
</evidence>
<sequence length="86" mass="9488">MKISKQVLRKHKEKGEVIHTMEISVNGEKKNYPGPMTVAELLCELGVNPRAVAVERNLNIVARDDFDKEIVGEGDSIEVIRMVGGG</sequence>
<dbReference type="SUPFAM" id="SSF54285">
    <property type="entry name" value="MoaD/ThiS"/>
    <property type="match status" value="1"/>
</dbReference>
<dbReference type="AlphaFoldDB" id="A0A9W6D1D6"/>
<dbReference type="InterPro" id="IPR010035">
    <property type="entry name" value="Thi_S"/>
</dbReference>
<dbReference type="CDD" id="cd00565">
    <property type="entry name" value="Ubl_ThiS"/>
    <property type="match status" value="1"/>
</dbReference>
<dbReference type="Proteomes" id="UP001144372">
    <property type="component" value="Unassembled WGS sequence"/>
</dbReference>
<dbReference type="EMBL" id="BSDR01000001">
    <property type="protein sequence ID" value="GLI34080.1"/>
    <property type="molecule type" value="Genomic_DNA"/>
</dbReference>
<dbReference type="Pfam" id="PF02597">
    <property type="entry name" value="ThiS"/>
    <property type="match status" value="1"/>
</dbReference>
<name>A0A9W6D1D6_9BACT</name>
<dbReference type="RefSeq" id="WP_281793349.1">
    <property type="nucleotide sequence ID" value="NZ_BSDR01000001.1"/>
</dbReference>
<dbReference type="InterPro" id="IPR016155">
    <property type="entry name" value="Mopterin_synth/thiamin_S_b"/>
</dbReference>
<organism evidence="1 2">
    <name type="scientific">Desulforhabdus amnigena</name>
    <dbReference type="NCBI Taxonomy" id="40218"/>
    <lineage>
        <taxon>Bacteria</taxon>
        <taxon>Pseudomonadati</taxon>
        <taxon>Thermodesulfobacteriota</taxon>
        <taxon>Syntrophobacteria</taxon>
        <taxon>Syntrophobacterales</taxon>
        <taxon>Syntrophobacteraceae</taxon>
        <taxon>Desulforhabdus</taxon>
    </lineage>
</organism>
<dbReference type="InterPro" id="IPR003749">
    <property type="entry name" value="ThiS/MoaD-like"/>
</dbReference>
<comment type="caution">
    <text evidence="1">The sequence shown here is derived from an EMBL/GenBank/DDBJ whole genome shotgun (WGS) entry which is preliminary data.</text>
</comment>
<gene>
    <name evidence="1" type="primary">thiS</name>
    <name evidence="1" type="ORF">DAMNIGENAA_15130</name>
</gene>
<protein>
    <submittedName>
        <fullName evidence="1">Thiamine biosynthesis protein ThiS</fullName>
    </submittedName>
</protein>
<accession>A0A9W6D1D6</accession>
<dbReference type="Gene3D" id="3.10.20.30">
    <property type="match status" value="1"/>
</dbReference>
<proteinExistence type="predicted"/>
<dbReference type="InterPro" id="IPR012675">
    <property type="entry name" value="Beta-grasp_dom_sf"/>
</dbReference>
<dbReference type="PANTHER" id="PTHR34472:SF1">
    <property type="entry name" value="SULFUR CARRIER PROTEIN THIS"/>
    <property type="match status" value="1"/>
</dbReference>
<reference evidence="1" key="1">
    <citation type="submission" date="2022-12" db="EMBL/GenBank/DDBJ databases">
        <title>Reference genome sequencing for broad-spectrum identification of bacterial and archaeal isolates by mass spectrometry.</title>
        <authorList>
            <person name="Sekiguchi Y."/>
            <person name="Tourlousse D.M."/>
        </authorList>
    </citation>
    <scope>NUCLEOTIDE SEQUENCE</scope>
    <source>
        <strain evidence="1">ASRB1</strain>
    </source>
</reference>
<dbReference type="PANTHER" id="PTHR34472">
    <property type="entry name" value="SULFUR CARRIER PROTEIN THIS"/>
    <property type="match status" value="1"/>
</dbReference>
<keyword evidence="2" id="KW-1185">Reference proteome</keyword>
<dbReference type="NCBIfam" id="TIGR01683">
    <property type="entry name" value="thiS"/>
    <property type="match status" value="1"/>
</dbReference>
<evidence type="ECO:0000313" key="2">
    <source>
        <dbReference type="Proteomes" id="UP001144372"/>
    </source>
</evidence>